<keyword evidence="4 5" id="KW-0472">Membrane</keyword>
<evidence type="ECO:0000313" key="7">
    <source>
        <dbReference type="Ensembl" id="ENSTRUP00000044594.3"/>
    </source>
</evidence>
<reference evidence="7" key="3">
    <citation type="submission" date="2025-09" db="UniProtKB">
        <authorList>
            <consortium name="Ensembl"/>
        </authorList>
    </citation>
    <scope>IDENTIFICATION</scope>
</reference>
<feature type="transmembrane region" description="Helical" evidence="5">
    <location>
        <begin position="357"/>
        <end position="378"/>
    </location>
</feature>
<evidence type="ECO:0000256" key="4">
    <source>
        <dbReference type="ARBA" id="ARBA00023136"/>
    </source>
</evidence>
<evidence type="ECO:0000259" key="6">
    <source>
        <dbReference type="PROSITE" id="PS50850"/>
    </source>
</evidence>
<dbReference type="Pfam" id="PF07690">
    <property type="entry name" value="MFS_1"/>
    <property type="match status" value="1"/>
</dbReference>
<sequence length="545" mass="60503">MSVFFNPLSALTLHLHMILPPVRMENFREVLKETGEFGFFQKALVATLCFTVSFSLFDLIGQVFTSLSFPHHCNTDWILELAPNLTQEKQRNLTLPLSKDGQFESCKMFTPVDWDLETIESYGITNTTECINGWDYDAPKGASSILTEFNLICDNSTSIETSQSIYMAGFLVGALVYGALSDRFGRRFTILLIHFVLLFGGVGAALSPNIYVYMFFRFFCGSSGVIVATVCGLAVEWTNPSKAAFSTTVIMFFGCFTMVVLPGIAYLLHNWRIMQLVIVSPVLLLLGFSYWLLPESARWLLTQGRKEAAQKELQRAARVNGREIPETLLEKLEMETPLKRANILDLFKISYLRKRTFILGTIWFSISLVYFVLTLNVGSFGSNIYITQVIFGAIEIPSFISSYILSQCLGRKINQIGFLVLGGAACLLVLAIPEDLPVVVTVVAVVGKYSITAAFSTAYLYTAELFPTSLRQNGLGISSMFARVGGILAPLIGLLEVYHSSIPMLICGTFPIVAGGLCLLLPETKNMELQDCIELKKPADGRREM</sequence>
<feature type="transmembrane region" description="Helical" evidence="5">
    <location>
        <begin position="212"/>
        <end position="235"/>
    </location>
</feature>
<feature type="transmembrane region" description="Helical" evidence="5">
    <location>
        <begin position="438"/>
        <end position="462"/>
    </location>
</feature>
<feature type="transmembrane region" description="Helical" evidence="5">
    <location>
        <begin position="416"/>
        <end position="432"/>
    </location>
</feature>
<keyword evidence="2 5" id="KW-0812">Transmembrane</keyword>
<feature type="transmembrane region" description="Helical" evidence="5">
    <location>
        <begin position="474"/>
        <end position="495"/>
    </location>
</feature>
<organism evidence="7 8">
    <name type="scientific">Takifugu rubripes</name>
    <name type="common">Japanese pufferfish</name>
    <name type="synonym">Fugu rubripes</name>
    <dbReference type="NCBI Taxonomy" id="31033"/>
    <lineage>
        <taxon>Eukaryota</taxon>
        <taxon>Metazoa</taxon>
        <taxon>Chordata</taxon>
        <taxon>Craniata</taxon>
        <taxon>Vertebrata</taxon>
        <taxon>Euteleostomi</taxon>
        <taxon>Actinopterygii</taxon>
        <taxon>Neopterygii</taxon>
        <taxon>Teleostei</taxon>
        <taxon>Neoteleostei</taxon>
        <taxon>Acanthomorphata</taxon>
        <taxon>Eupercaria</taxon>
        <taxon>Tetraodontiformes</taxon>
        <taxon>Tetradontoidea</taxon>
        <taxon>Tetraodontidae</taxon>
        <taxon>Takifugu</taxon>
    </lineage>
</organism>
<dbReference type="InParanoid" id="H2V5W0"/>
<dbReference type="GO" id="GO:0022857">
    <property type="term" value="F:transmembrane transporter activity"/>
    <property type="evidence" value="ECO:0007669"/>
    <property type="project" value="InterPro"/>
</dbReference>
<proteinExistence type="predicted"/>
<dbReference type="Gene3D" id="1.20.1250.20">
    <property type="entry name" value="MFS general substrate transporter like domains"/>
    <property type="match status" value="1"/>
</dbReference>
<feature type="transmembrane region" description="Helical" evidence="5">
    <location>
        <begin position="273"/>
        <end position="293"/>
    </location>
</feature>
<reference evidence="7 8" key="1">
    <citation type="journal article" date="2011" name="Genome Biol. Evol.">
        <title>Integration of the genetic map and genome assembly of fugu facilitates insights into distinct features of genome evolution in teleosts and mammals.</title>
        <authorList>
            <person name="Kai W."/>
            <person name="Kikuchi K."/>
            <person name="Tohari S."/>
            <person name="Chew A.K."/>
            <person name="Tay A."/>
            <person name="Fujiwara A."/>
            <person name="Hosoya S."/>
            <person name="Suetake H."/>
            <person name="Naruse K."/>
            <person name="Brenner S."/>
            <person name="Suzuki Y."/>
            <person name="Venkatesh B."/>
        </authorList>
    </citation>
    <scope>NUCLEOTIDE SEQUENCE [LARGE SCALE GENOMIC DNA]</scope>
</reference>
<evidence type="ECO:0000256" key="3">
    <source>
        <dbReference type="ARBA" id="ARBA00022989"/>
    </source>
</evidence>
<dbReference type="InterPro" id="IPR011701">
    <property type="entry name" value="MFS"/>
</dbReference>
<evidence type="ECO:0000313" key="8">
    <source>
        <dbReference type="Proteomes" id="UP000005226"/>
    </source>
</evidence>
<feature type="transmembrane region" description="Helical" evidence="5">
    <location>
        <begin position="384"/>
        <end position="404"/>
    </location>
</feature>
<feature type="transmembrane region" description="Helical" evidence="5">
    <location>
        <begin position="164"/>
        <end position="181"/>
    </location>
</feature>
<dbReference type="PROSITE" id="PS50850">
    <property type="entry name" value="MFS"/>
    <property type="match status" value="1"/>
</dbReference>
<name>H2V5W0_TAKRU</name>
<dbReference type="GO" id="GO:0016020">
    <property type="term" value="C:membrane"/>
    <property type="evidence" value="ECO:0007669"/>
    <property type="project" value="UniProtKB-SubCell"/>
</dbReference>
<dbReference type="Ensembl" id="ENSTRUT00000044744.3">
    <property type="protein sequence ID" value="ENSTRUP00000044594.3"/>
    <property type="gene ID" value="ENSTRUG00000017699.3"/>
</dbReference>
<evidence type="ECO:0000256" key="2">
    <source>
        <dbReference type="ARBA" id="ARBA00022692"/>
    </source>
</evidence>
<feature type="domain" description="Major facilitator superfamily (MFS) profile" evidence="6">
    <location>
        <begin position="121"/>
        <end position="526"/>
    </location>
</feature>
<gene>
    <name evidence="7" type="primary">LOC101061986</name>
</gene>
<feature type="transmembrane region" description="Helical" evidence="5">
    <location>
        <begin position="501"/>
        <end position="521"/>
    </location>
</feature>
<evidence type="ECO:0000256" key="1">
    <source>
        <dbReference type="ARBA" id="ARBA00004141"/>
    </source>
</evidence>
<dbReference type="AlphaFoldDB" id="H2V5W0"/>
<keyword evidence="8" id="KW-1185">Reference proteome</keyword>
<dbReference type="GeneTree" id="ENSGT00940000154607"/>
<dbReference type="Proteomes" id="UP000005226">
    <property type="component" value="Chromosome 10"/>
</dbReference>
<dbReference type="PANTHER" id="PTHR24064">
    <property type="entry name" value="SOLUTE CARRIER FAMILY 22 MEMBER"/>
    <property type="match status" value="1"/>
</dbReference>
<protein>
    <submittedName>
        <fullName evidence="7">Solute carrier family 22 member 13b</fullName>
    </submittedName>
</protein>
<dbReference type="InterPro" id="IPR020846">
    <property type="entry name" value="MFS_dom"/>
</dbReference>
<keyword evidence="3 5" id="KW-1133">Transmembrane helix</keyword>
<comment type="subcellular location">
    <subcellularLocation>
        <location evidence="1">Membrane</location>
        <topology evidence="1">Multi-pass membrane protein</topology>
    </subcellularLocation>
</comment>
<feature type="transmembrane region" description="Helical" evidence="5">
    <location>
        <begin position="188"/>
        <end position="206"/>
    </location>
</feature>
<dbReference type="SUPFAM" id="SSF103473">
    <property type="entry name" value="MFS general substrate transporter"/>
    <property type="match status" value="1"/>
</dbReference>
<accession>H2V5W0</accession>
<feature type="transmembrane region" description="Helical" evidence="5">
    <location>
        <begin position="247"/>
        <end position="267"/>
    </location>
</feature>
<dbReference type="InterPro" id="IPR036259">
    <property type="entry name" value="MFS_trans_sf"/>
</dbReference>
<evidence type="ECO:0000256" key="5">
    <source>
        <dbReference type="SAM" id="Phobius"/>
    </source>
</evidence>
<reference evidence="7" key="2">
    <citation type="submission" date="2025-08" db="UniProtKB">
        <authorList>
            <consortium name="Ensembl"/>
        </authorList>
    </citation>
    <scope>IDENTIFICATION</scope>
</reference>